<keyword evidence="1" id="KW-0472">Membrane</keyword>
<evidence type="ECO:0000313" key="3">
    <source>
        <dbReference type="Proteomes" id="UP000199597"/>
    </source>
</evidence>
<keyword evidence="1" id="KW-1133">Transmembrane helix</keyword>
<accession>A0A1H1V576</accession>
<reference evidence="3" key="1">
    <citation type="submission" date="2016-10" db="EMBL/GenBank/DDBJ databases">
        <authorList>
            <person name="Varghese N."/>
            <person name="Submissions S."/>
        </authorList>
    </citation>
    <scope>NUCLEOTIDE SEQUENCE [LARGE SCALE GENOMIC DNA]</scope>
    <source>
        <strain evidence="3">DSM 23676</strain>
    </source>
</reference>
<evidence type="ECO:0000256" key="1">
    <source>
        <dbReference type="SAM" id="Phobius"/>
    </source>
</evidence>
<name>A0A1H1V576_9MICO</name>
<dbReference type="OrthoDB" id="2717873at2"/>
<evidence type="ECO:0000313" key="2">
    <source>
        <dbReference type="EMBL" id="SDS79964.1"/>
    </source>
</evidence>
<dbReference type="Proteomes" id="UP000199597">
    <property type="component" value="Chromosome I"/>
</dbReference>
<feature type="transmembrane region" description="Helical" evidence="1">
    <location>
        <begin position="12"/>
        <end position="34"/>
    </location>
</feature>
<sequence length="90" mass="9121">MLIVGGRDDPIAAAAVPDGAVAAMLCFAAVPLLLDSAQLGTARFVETVITFPCWFWGPALALAVWGYVGHRRGLAEAGASVGGADDPVPA</sequence>
<dbReference type="RefSeq" id="WP_092014449.1">
    <property type="nucleotide sequence ID" value="NZ_LT629766.1"/>
</dbReference>
<gene>
    <name evidence="2" type="ORF">SAMN04489752_2548</name>
</gene>
<dbReference type="AlphaFoldDB" id="A0A1H1V576"/>
<keyword evidence="3" id="KW-1185">Reference proteome</keyword>
<protein>
    <submittedName>
        <fullName evidence="2">Uncharacterized protein</fullName>
    </submittedName>
</protein>
<feature type="transmembrane region" description="Helical" evidence="1">
    <location>
        <begin position="49"/>
        <end position="68"/>
    </location>
</feature>
<keyword evidence="1" id="KW-0812">Transmembrane</keyword>
<organism evidence="2 3">
    <name type="scientific">Brevibacterium siliguriense</name>
    <dbReference type="NCBI Taxonomy" id="1136497"/>
    <lineage>
        <taxon>Bacteria</taxon>
        <taxon>Bacillati</taxon>
        <taxon>Actinomycetota</taxon>
        <taxon>Actinomycetes</taxon>
        <taxon>Micrococcales</taxon>
        <taxon>Brevibacteriaceae</taxon>
        <taxon>Brevibacterium</taxon>
    </lineage>
</organism>
<proteinExistence type="predicted"/>
<dbReference type="EMBL" id="LT629766">
    <property type="protein sequence ID" value="SDS79964.1"/>
    <property type="molecule type" value="Genomic_DNA"/>
</dbReference>